<organism evidence="3 4">
    <name type="scientific">Helicobacter jaachi</name>
    <dbReference type="NCBI Taxonomy" id="1677920"/>
    <lineage>
        <taxon>Bacteria</taxon>
        <taxon>Pseudomonadati</taxon>
        <taxon>Campylobacterota</taxon>
        <taxon>Epsilonproteobacteria</taxon>
        <taxon>Campylobacterales</taxon>
        <taxon>Helicobacteraceae</taxon>
        <taxon>Helicobacter</taxon>
    </lineage>
</organism>
<dbReference type="PROSITE" id="PS51257">
    <property type="entry name" value="PROKAR_LIPOPROTEIN"/>
    <property type="match status" value="1"/>
</dbReference>
<feature type="chain" id="PRO_5020433441" evidence="1">
    <location>
        <begin position="18"/>
        <end position="185"/>
    </location>
</feature>
<dbReference type="EMBL" id="JRPR02000004">
    <property type="protein sequence ID" value="TLD96380.1"/>
    <property type="molecule type" value="Genomic_DNA"/>
</dbReference>
<keyword evidence="1" id="KW-0732">Signal</keyword>
<evidence type="ECO:0000259" key="2">
    <source>
        <dbReference type="Pfam" id="PF04264"/>
    </source>
</evidence>
<dbReference type="InterPro" id="IPR036761">
    <property type="entry name" value="TTHA0802/YceI-like_sf"/>
</dbReference>
<sequence length="185" mass="20155">MKKVLATLGLVGSLACAASIDTQKAEVKWTAFKTPAKVAVTGSFDDVKFKFGKPNKTQDLESQLSNATATIDIMKVNLGDETKNANVKTFFFDSFAKKDPIKVTFKDVIEGKDKGTILANVRMNGKTQKVPMQFEVSNGKLVAKGVLDLSEFGLDGARVSLQNAIPEHEKLTWTQVEIAFEAPVK</sequence>
<name>A0A4U8T9B2_9HELI</name>
<gene>
    <name evidence="3" type="ORF">LS71_006565</name>
</gene>
<evidence type="ECO:0000313" key="4">
    <source>
        <dbReference type="Proteomes" id="UP000029733"/>
    </source>
</evidence>
<protein>
    <submittedName>
        <fullName evidence="3">YceI family protein</fullName>
    </submittedName>
</protein>
<dbReference type="AlphaFoldDB" id="A0A4U8T9B2"/>
<feature type="signal peptide" evidence="1">
    <location>
        <begin position="1"/>
        <end position="17"/>
    </location>
</feature>
<evidence type="ECO:0000313" key="3">
    <source>
        <dbReference type="EMBL" id="TLD96380.1"/>
    </source>
</evidence>
<dbReference type="SUPFAM" id="SSF101874">
    <property type="entry name" value="YceI-like"/>
    <property type="match status" value="1"/>
</dbReference>
<reference evidence="3 4" key="1">
    <citation type="journal article" date="2014" name="Genome Announc.">
        <title>Draft genome sequences of eight enterohepatic helicobacter species isolated from both laboratory and wild rodents.</title>
        <authorList>
            <person name="Sheh A."/>
            <person name="Shen Z."/>
            <person name="Fox J.G."/>
        </authorList>
    </citation>
    <scope>NUCLEOTIDE SEQUENCE [LARGE SCALE GENOMIC DNA]</scope>
    <source>
        <strain evidence="3 4">MIT 09-6949</strain>
    </source>
</reference>
<feature type="domain" description="Lipid/polyisoprenoid-binding YceI-like" evidence="2">
    <location>
        <begin position="20"/>
        <end position="180"/>
    </location>
</feature>
<dbReference type="OrthoDB" id="5292899at2"/>
<dbReference type="STRING" id="1677920.LS71_05185"/>
<dbReference type="InterPro" id="IPR007372">
    <property type="entry name" value="Lipid/polyisoprenoid-bd_YceI"/>
</dbReference>
<dbReference type="Gene3D" id="2.40.128.110">
    <property type="entry name" value="Lipid/polyisoprenoid-binding, YceI-like"/>
    <property type="match status" value="1"/>
</dbReference>
<accession>A0A4U8T9B2</accession>
<keyword evidence="4" id="KW-1185">Reference proteome</keyword>
<evidence type="ECO:0000256" key="1">
    <source>
        <dbReference type="SAM" id="SignalP"/>
    </source>
</evidence>
<dbReference type="Pfam" id="PF04264">
    <property type="entry name" value="YceI"/>
    <property type="match status" value="1"/>
</dbReference>
<dbReference type="RefSeq" id="WP_034354610.1">
    <property type="nucleotide sequence ID" value="NZ_JRPR02000004.1"/>
</dbReference>
<comment type="caution">
    <text evidence="3">The sequence shown here is derived from an EMBL/GenBank/DDBJ whole genome shotgun (WGS) entry which is preliminary data.</text>
</comment>
<dbReference type="Proteomes" id="UP000029733">
    <property type="component" value="Unassembled WGS sequence"/>
</dbReference>
<proteinExistence type="predicted"/>